<protein>
    <recommendedName>
        <fullName evidence="3">Dockerin domain-containing protein</fullName>
    </recommendedName>
</protein>
<dbReference type="PROSITE" id="PS00018">
    <property type="entry name" value="EF_HAND_1"/>
    <property type="match status" value="1"/>
</dbReference>
<dbReference type="Gene3D" id="1.10.1330.10">
    <property type="entry name" value="Dockerin domain"/>
    <property type="match status" value="1"/>
</dbReference>
<dbReference type="Proteomes" id="UP000053157">
    <property type="component" value="Unassembled WGS sequence"/>
</dbReference>
<dbReference type="AlphaFoldDB" id="A0A0W1RY14"/>
<evidence type="ECO:0000313" key="2">
    <source>
        <dbReference type="Proteomes" id="UP000053157"/>
    </source>
</evidence>
<evidence type="ECO:0008006" key="3">
    <source>
        <dbReference type="Google" id="ProtNLM"/>
    </source>
</evidence>
<dbReference type="GO" id="GO:0000272">
    <property type="term" value="P:polysaccharide catabolic process"/>
    <property type="evidence" value="ECO:0007669"/>
    <property type="project" value="InterPro"/>
</dbReference>
<dbReference type="RefSeq" id="WP_058573147.1">
    <property type="nucleotide sequence ID" value="NZ_LOPV01000468.1"/>
</dbReference>
<reference evidence="1 2" key="1">
    <citation type="submission" date="2015-12" db="EMBL/GenBank/DDBJ databases">
        <title>Haloferax profundi sp. nov. isolated from the Discovery deep brine-seawater interface in the Red Sea.</title>
        <authorList>
            <person name="Zhang G."/>
            <person name="Stingl U."/>
            <person name="Rashid M."/>
        </authorList>
    </citation>
    <scope>NUCLEOTIDE SEQUENCE [LARGE SCALE GENOMIC DNA]</scope>
    <source>
        <strain evidence="1 2">SB29</strain>
    </source>
</reference>
<proteinExistence type="predicted"/>
<organism evidence="1 2">
    <name type="scientific">Haloferax profundi</name>
    <dbReference type="NCBI Taxonomy" id="1544718"/>
    <lineage>
        <taxon>Archaea</taxon>
        <taxon>Methanobacteriati</taxon>
        <taxon>Methanobacteriota</taxon>
        <taxon>Stenosarchaea group</taxon>
        <taxon>Halobacteria</taxon>
        <taxon>Halobacteriales</taxon>
        <taxon>Haloferacaceae</taxon>
        <taxon>Haloferax</taxon>
    </lineage>
</organism>
<keyword evidence="2" id="KW-1185">Reference proteome</keyword>
<dbReference type="Pfam" id="PF00404">
    <property type="entry name" value="Dockerin_1"/>
    <property type="match status" value="1"/>
</dbReference>
<gene>
    <name evidence="1" type="ORF">AUR66_18235</name>
</gene>
<dbReference type="GO" id="GO:0004553">
    <property type="term" value="F:hydrolase activity, hydrolyzing O-glycosyl compounds"/>
    <property type="evidence" value="ECO:0007669"/>
    <property type="project" value="InterPro"/>
</dbReference>
<dbReference type="InterPro" id="IPR002105">
    <property type="entry name" value="Dockerin_1_rpt"/>
</dbReference>
<sequence>AAQDYIVGTETNTSITASDLRPISGFDDPPADLDGDGQFKDINGDGNVSISDVQAMFANRDSPVFEDNVGKFDYTGNGQVNIVDVQQLFVEVSN</sequence>
<dbReference type="SUPFAM" id="SSF63446">
    <property type="entry name" value="Type I dockerin domain"/>
    <property type="match status" value="1"/>
</dbReference>
<evidence type="ECO:0000313" key="1">
    <source>
        <dbReference type="EMBL" id="KTG18518.1"/>
    </source>
</evidence>
<accession>A0A0W1RY14</accession>
<dbReference type="InterPro" id="IPR018247">
    <property type="entry name" value="EF_Hand_1_Ca_BS"/>
</dbReference>
<name>A0A0W1RY14_9EURY</name>
<feature type="non-terminal residue" evidence="1">
    <location>
        <position position="1"/>
    </location>
</feature>
<dbReference type="EMBL" id="LOPV01000468">
    <property type="protein sequence ID" value="KTG18518.1"/>
    <property type="molecule type" value="Genomic_DNA"/>
</dbReference>
<dbReference type="InterPro" id="IPR036439">
    <property type="entry name" value="Dockerin_dom_sf"/>
</dbReference>
<comment type="caution">
    <text evidence="1">The sequence shown here is derived from an EMBL/GenBank/DDBJ whole genome shotgun (WGS) entry which is preliminary data.</text>
</comment>